<keyword evidence="4" id="KW-1185">Reference proteome</keyword>
<gene>
    <name evidence="3" type="ORF">KDM89_01550</name>
</gene>
<comment type="caution">
    <text evidence="3">The sequence shown here is derived from an EMBL/GenBank/DDBJ whole genome shotgun (WGS) entry which is preliminary data.</text>
</comment>
<feature type="transmembrane region" description="Helical" evidence="1">
    <location>
        <begin position="159"/>
        <end position="186"/>
    </location>
</feature>
<feature type="transmembrane region" description="Helical" evidence="1">
    <location>
        <begin position="245"/>
        <end position="267"/>
    </location>
</feature>
<name>A0A941DIV2_9BURK</name>
<accession>A0A941DIV2</accession>
<sequence>MQNPFPSSPFARISLLAYIAIILYASWFPFSGWQANSLSALPDVIRQWPRYWTMFDAITNVIGYIPLGILLTFSVYPYLRRWKAFIFASLCGALLSATAELVQFFLPSRVTSLLDFLTNSAGSTIGAVIGIWLTVPLLEKGRLRLLRREWALPGSSRDLVLIGLWPLAQISPQAYLFGLGGWLAVISQHVSDWLEMDIDLSVWLLHGIDLSADDYLLAETLITASGASAALMFCLSVLTKRAPKSAIAALLLAIGLAAKSTAAVLFFGQDAAFSWLTPGARGGLLIALLMLYGFSYAPLVVQQRLTFLLLSINLFILNMLPDNPYFSVTLQSWEPGKFLNFNGAAAALSLFWPVLALWAVLTRPRIRQPDEVS</sequence>
<evidence type="ECO:0000259" key="2">
    <source>
        <dbReference type="Pfam" id="PF04892"/>
    </source>
</evidence>
<dbReference type="PANTHER" id="PTHR28008">
    <property type="entry name" value="DOMAIN PROTEIN, PUTATIVE (AFU_ORTHOLOGUE AFUA_3G10980)-RELATED"/>
    <property type="match status" value="1"/>
</dbReference>
<keyword evidence="1" id="KW-0812">Transmembrane</keyword>
<feature type="transmembrane region" description="Helical" evidence="1">
    <location>
        <begin position="50"/>
        <end position="73"/>
    </location>
</feature>
<proteinExistence type="predicted"/>
<reference evidence="3" key="1">
    <citation type="submission" date="2021-04" db="EMBL/GenBank/DDBJ databases">
        <title>novel species isolated from subtropical streams in China.</title>
        <authorList>
            <person name="Lu H."/>
        </authorList>
    </citation>
    <scope>NUCLEOTIDE SEQUENCE</scope>
    <source>
        <strain evidence="3">LFS511W</strain>
    </source>
</reference>
<feature type="transmembrane region" description="Helical" evidence="1">
    <location>
        <begin position="341"/>
        <end position="361"/>
    </location>
</feature>
<feature type="transmembrane region" description="Helical" evidence="1">
    <location>
        <begin position="85"/>
        <end position="106"/>
    </location>
</feature>
<organism evidence="3 4">
    <name type="scientific">Undibacterium luofuense</name>
    <dbReference type="NCBI Taxonomy" id="2828733"/>
    <lineage>
        <taxon>Bacteria</taxon>
        <taxon>Pseudomonadati</taxon>
        <taxon>Pseudomonadota</taxon>
        <taxon>Betaproteobacteria</taxon>
        <taxon>Burkholderiales</taxon>
        <taxon>Oxalobacteraceae</taxon>
        <taxon>Undibacterium</taxon>
    </lineage>
</organism>
<dbReference type="AlphaFoldDB" id="A0A941DIV2"/>
<dbReference type="NCBIfam" id="NF037970">
    <property type="entry name" value="vanZ_1"/>
    <property type="match status" value="1"/>
</dbReference>
<dbReference type="PANTHER" id="PTHR28008:SF1">
    <property type="entry name" value="DOMAIN PROTEIN, PUTATIVE (AFU_ORTHOLOGUE AFUA_3G10980)-RELATED"/>
    <property type="match status" value="1"/>
</dbReference>
<evidence type="ECO:0000256" key="1">
    <source>
        <dbReference type="SAM" id="Phobius"/>
    </source>
</evidence>
<dbReference type="Proteomes" id="UP000680067">
    <property type="component" value="Unassembled WGS sequence"/>
</dbReference>
<feature type="transmembrane region" description="Helical" evidence="1">
    <location>
        <begin position="118"/>
        <end position="138"/>
    </location>
</feature>
<keyword evidence="1" id="KW-1133">Transmembrane helix</keyword>
<dbReference type="Pfam" id="PF04892">
    <property type="entry name" value="VanZ"/>
    <property type="match status" value="1"/>
</dbReference>
<dbReference type="InterPro" id="IPR006976">
    <property type="entry name" value="VanZ-like"/>
</dbReference>
<evidence type="ECO:0000313" key="3">
    <source>
        <dbReference type="EMBL" id="MBR7780810.1"/>
    </source>
</evidence>
<feature type="transmembrane region" description="Helical" evidence="1">
    <location>
        <begin position="12"/>
        <end position="30"/>
    </location>
</feature>
<feature type="domain" description="VanZ-like" evidence="2">
    <location>
        <begin position="16"/>
        <end position="132"/>
    </location>
</feature>
<feature type="transmembrane region" description="Helical" evidence="1">
    <location>
        <begin position="305"/>
        <end position="321"/>
    </location>
</feature>
<protein>
    <submittedName>
        <fullName evidence="3">VanZ family protein</fullName>
    </submittedName>
</protein>
<keyword evidence="1" id="KW-0472">Membrane</keyword>
<evidence type="ECO:0000313" key="4">
    <source>
        <dbReference type="Proteomes" id="UP000680067"/>
    </source>
</evidence>
<dbReference type="EMBL" id="JAGSPN010000001">
    <property type="protein sequence ID" value="MBR7780810.1"/>
    <property type="molecule type" value="Genomic_DNA"/>
</dbReference>
<feature type="transmembrane region" description="Helical" evidence="1">
    <location>
        <begin position="215"/>
        <end position="238"/>
    </location>
</feature>
<feature type="transmembrane region" description="Helical" evidence="1">
    <location>
        <begin position="273"/>
        <end position="293"/>
    </location>
</feature>
<dbReference type="RefSeq" id="WP_212686186.1">
    <property type="nucleotide sequence ID" value="NZ_JAGSPN010000001.1"/>
</dbReference>